<evidence type="ECO:0000256" key="1">
    <source>
        <dbReference type="ARBA" id="ARBA00022801"/>
    </source>
</evidence>
<dbReference type="Pfam" id="PF00636">
    <property type="entry name" value="Ribonuclease_3"/>
    <property type="match status" value="2"/>
</dbReference>
<dbReference type="Gene3D" id="1.10.1520.10">
    <property type="entry name" value="Ribonuclease III domain"/>
    <property type="match status" value="2"/>
</dbReference>
<dbReference type="PANTHER" id="PTHR14950">
    <property type="entry name" value="DICER-RELATED"/>
    <property type="match status" value="1"/>
</dbReference>
<feature type="domain" description="RNase III" evidence="2">
    <location>
        <begin position="595"/>
        <end position="715"/>
    </location>
</feature>
<evidence type="ECO:0000313" key="4">
    <source>
        <dbReference type="Proteomes" id="UP000298663"/>
    </source>
</evidence>
<evidence type="ECO:0000313" key="3">
    <source>
        <dbReference type="EMBL" id="TKR59478.1"/>
    </source>
</evidence>
<sequence>MTTSPDIELFNISSDEEDDLLDFPKMAPARKATQAPSREKHCQAELSRACEAFSVQTLDAIGVARCRAADGNAAENGFETLLGCPCPKSQLGTGLRHGFYPKEECIPACDKEQINPPNLHHYVLKVDSPNVPQVTRIMHGNKEFVFDGFSLFFHQKLPVELLCTPLKIALGTSATVTLLPARSPKGFNVKSLDWFHKYLFEEILSFPMSQPNQNQCSFYHCLPHFVHKEGKNVHLLPMIAVLQHLQANFKPIFGVNDLFKNHRGENVVAKIRGQVVFNPTKTFSALRLDHVEDPRDLLGQPKLVSFTKWKKSVHTRSRTKRKFMPNRIKSDQTERPFFENAVPSKGYYKTGLYPDVIQHALLLVPTVNYMRFHFNLQILEVRIGYTFKDKTLLELALTHGNFRGSYGPHRLIVKRQNETFGFRTNLDTATKELKRPSSNGSKREPGQTYERLEFLGDAVLGFIAATHLFYMFSMADEGTLSLFKSKNVDNSRLCDLAKRSGLQQFILYECDRNLIIDEGSHPLLANIFEALFGAIYLDGGLNECDRVFADITFRNEQNGEENKLAWKNMLEHPLKRENPHGDRHLIPKCKSLLLLTKFEKSINAKFKHIRVLAKAFSRACIGLNNLTHGSNQRLEFFGDTILQFLTTEFLFHKFPSHSEGALSLLRQGLVNNKALSTICDKLSMRTYIVVPEDMEKMEHVWILTEKSKADLVECM</sequence>
<keyword evidence="1" id="KW-0378">Hydrolase</keyword>
<dbReference type="SMART" id="SM00535">
    <property type="entry name" value="RIBOc"/>
    <property type="match status" value="2"/>
</dbReference>
<gene>
    <name evidence="3" type="ORF">L596_029140</name>
</gene>
<comment type="caution">
    <text evidence="3">The sequence shown here is derived from an EMBL/GenBank/DDBJ whole genome shotgun (WGS) entry which is preliminary data.</text>
</comment>
<dbReference type="CDD" id="cd00593">
    <property type="entry name" value="RIBOc"/>
    <property type="match status" value="2"/>
</dbReference>
<dbReference type="EMBL" id="AZBU02000012">
    <property type="protein sequence ID" value="TKR59478.1"/>
    <property type="molecule type" value="Genomic_DNA"/>
</dbReference>
<dbReference type="InterPro" id="IPR000999">
    <property type="entry name" value="RNase_III_dom"/>
</dbReference>
<dbReference type="PANTHER" id="PTHR14950:SF37">
    <property type="entry name" value="ENDORIBONUCLEASE DICER"/>
    <property type="match status" value="1"/>
</dbReference>
<dbReference type="OrthoDB" id="67027at2759"/>
<dbReference type="STRING" id="34508.A0A4U5LTR9"/>
<reference evidence="3 4" key="1">
    <citation type="journal article" date="2015" name="Genome Biol.">
        <title>Comparative genomics of Steinernema reveals deeply conserved gene regulatory networks.</title>
        <authorList>
            <person name="Dillman A.R."/>
            <person name="Macchietto M."/>
            <person name="Porter C.F."/>
            <person name="Rogers A."/>
            <person name="Williams B."/>
            <person name="Antoshechkin I."/>
            <person name="Lee M.M."/>
            <person name="Goodwin Z."/>
            <person name="Lu X."/>
            <person name="Lewis E.E."/>
            <person name="Goodrich-Blair H."/>
            <person name="Stock S.P."/>
            <person name="Adams B.J."/>
            <person name="Sternberg P.W."/>
            <person name="Mortazavi A."/>
        </authorList>
    </citation>
    <scope>NUCLEOTIDE SEQUENCE [LARGE SCALE GENOMIC DNA]</scope>
    <source>
        <strain evidence="3 4">ALL</strain>
    </source>
</reference>
<dbReference type="AlphaFoldDB" id="A0A4U5LTR9"/>
<proteinExistence type="predicted"/>
<organism evidence="3 4">
    <name type="scientific">Steinernema carpocapsae</name>
    <name type="common">Entomopathogenic nematode</name>
    <dbReference type="NCBI Taxonomy" id="34508"/>
    <lineage>
        <taxon>Eukaryota</taxon>
        <taxon>Metazoa</taxon>
        <taxon>Ecdysozoa</taxon>
        <taxon>Nematoda</taxon>
        <taxon>Chromadorea</taxon>
        <taxon>Rhabditida</taxon>
        <taxon>Tylenchina</taxon>
        <taxon>Panagrolaimomorpha</taxon>
        <taxon>Strongyloidoidea</taxon>
        <taxon>Steinernematidae</taxon>
        <taxon>Steinernema</taxon>
    </lineage>
</organism>
<dbReference type="InterPro" id="IPR036389">
    <property type="entry name" value="RNase_III_sf"/>
</dbReference>
<reference evidence="3 4" key="2">
    <citation type="journal article" date="2019" name="G3 (Bethesda)">
        <title>Hybrid Assembly of the Genome of the Entomopathogenic Nematode Steinernema carpocapsae Identifies the X-Chromosome.</title>
        <authorList>
            <person name="Serra L."/>
            <person name="Macchietto M."/>
            <person name="Macias-Munoz A."/>
            <person name="McGill C.J."/>
            <person name="Rodriguez I.M."/>
            <person name="Rodriguez B."/>
            <person name="Murad R."/>
            <person name="Mortazavi A."/>
        </authorList>
    </citation>
    <scope>NUCLEOTIDE SEQUENCE [LARGE SCALE GENOMIC DNA]</scope>
    <source>
        <strain evidence="3 4">ALL</strain>
    </source>
</reference>
<protein>
    <recommendedName>
        <fullName evidence="2">RNase III domain-containing protein</fullName>
    </recommendedName>
</protein>
<name>A0A4U5LTR9_STECR</name>
<dbReference type="GO" id="GO:0004525">
    <property type="term" value="F:ribonuclease III activity"/>
    <property type="evidence" value="ECO:0007669"/>
    <property type="project" value="InterPro"/>
</dbReference>
<dbReference type="Proteomes" id="UP000298663">
    <property type="component" value="Unassembled WGS sequence"/>
</dbReference>
<dbReference type="GO" id="GO:0006396">
    <property type="term" value="P:RNA processing"/>
    <property type="evidence" value="ECO:0007669"/>
    <property type="project" value="InterPro"/>
</dbReference>
<dbReference type="PROSITE" id="PS50142">
    <property type="entry name" value="RNASE_3_2"/>
    <property type="match status" value="2"/>
</dbReference>
<dbReference type="PROSITE" id="PS00517">
    <property type="entry name" value="RNASE_3_1"/>
    <property type="match status" value="1"/>
</dbReference>
<keyword evidence="4" id="KW-1185">Reference proteome</keyword>
<evidence type="ECO:0000259" key="2">
    <source>
        <dbReference type="PROSITE" id="PS50142"/>
    </source>
</evidence>
<feature type="domain" description="RNase III" evidence="2">
    <location>
        <begin position="376"/>
        <end position="540"/>
    </location>
</feature>
<dbReference type="SUPFAM" id="SSF69065">
    <property type="entry name" value="RNase III domain-like"/>
    <property type="match status" value="2"/>
</dbReference>
<accession>A0A4U5LTR9</accession>